<keyword evidence="2" id="KW-1185">Reference proteome</keyword>
<comment type="caution">
    <text evidence="1">The sequence shown here is derived from an EMBL/GenBank/DDBJ whole genome shotgun (WGS) entry which is preliminary data.</text>
</comment>
<gene>
    <name evidence="1" type="primary">NCL1_49674</name>
    <name evidence="1" type="ORF">NPIL_608111</name>
</gene>
<reference evidence="1" key="1">
    <citation type="submission" date="2020-08" db="EMBL/GenBank/DDBJ databases">
        <title>Multicomponent nature underlies the extraordinary mechanical properties of spider dragline silk.</title>
        <authorList>
            <person name="Kono N."/>
            <person name="Nakamura H."/>
            <person name="Mori M."/>
            <person name="Yoshida Y."/>
            <person name="Ohtoshi R."/>
            <person name="Malay A.D."/>
            <person name="Moran D.A.P."/>
            <person name="Tomita M."/>
            <person name="Numata K."/>
            <person name="Arakawa K."/>
        </authorList>
    </citation>
    <scope>NUCLEOTIDE SEQUENCE</scope>
</reference>
<dbReference type="OrthoDB" id="6413847at2759"/>
<protein>
    <submittedName>
        <fullName evidence="1">PC4 domain-containing protein</fullName>
    </submittedName>
</protein>
<sequence length="98" mass="11303">MIMKRFAPLASTNDSVKKVCFNKDRKNDSSFKQEAVPKNHFHLGRSNYAIVSDFANVARIHLRQYKLIDQAFHDGKVFVVKDCLILSRTVIENVTYLT</sequence>
<evidence type="ECO:0000313" key="1">
    <source>
        <dbReference type="EMBL" id="GFT79942.1"/>
    </source>
</evidence>
<name>A0A8X6PND8_NEPPI</name>
<evidence type="ECO:0000313" key="2">
    <source>
        <dbReference type="Proteomes" id="UP000887013"/>
    </source>
</evidence>
<dbReference type="EMBL" id="BMAW01022860">
    <property type="protein sequence ID" value="GFT79942.1"/>
    <property type="molecule type" value="Genomic_DNA"/>
</dbReference>
<accession>A0A8X6PND8</accession>
<organism evidence="1 2">
    <name type="scientific">Nephila pilipes</name>
    <name type="common">Giant wood spider</name>
    <name type="synonym">Nephila maculata</name>
    <dbReference type="NCBI Taxonomy" id="299642"/>
    <lineage>
        <taxon>Eukaryota</taxon>
        <taxon>Metazoa</taxon>
        <taxon>Ecdysozoa</taxon>
        <taxon>Arthropoda</taxon>
        <taxon>Chelicerata</taxon>
        <taxon>Arachnida</taxon>
        <taxon>Araneae</taxon>
        <taxon>Araneomorphae</taxon>
        <taxon>Entelegynae</taxon>
        <taxon>Araneoidea</taxon>
        <taxon>Nephilidae</taxon>
        <taxon>Nephila</taxon>
    </lineage>
</organism>
<dbReference type="Proteomes" id="UP000887013">
    <property type="component" value="Unassembled WGS sequence"/>
</dbReference>
<proteinExistence type="predicted"/>
<dbReference type="AlphaFoldDB" id="A0A8X6PND8"/>